<accession>A0AAD8A4W8</accession>
<evidence type="ECO:0000313" key="1">
    <source>
        <dbReference type="EMBL" id="KAJ9592185.1"/>
    </source>
</evidence>
<reference evidence="1" key="2">
    <citation type="submission" date="2023-05" db="EMBL/GenBank/DDBJ databases">
        <authorList>
            <person name="Fouks B."/>
        </authorList>
    </citation>
    <scope>NUCLEOTIDE SEQUENCE</scope>
    <source>
        <strain evidence="1">Stay&amp;Tobe</strain>
        <tissue evidence="1">Testes</tissue>
    </source>
</reference>
<feature type="non-terminal residue" evidence="1">
    <location>
        <position position="1"/>
    </location>
</feature>
<dbReference type="EMBL" id="JASPKZ010003844">
    <property type="protein sequence ID" value="KAJ9592185.1"/>
    <property type="molecule type" value="Genomic_DNA"/>
</dbReference>
<dbReference type="AlphaFoldDB" id="A0AAD8A4W8"/>
<evidence type="ECO:0000313" key="2">
    <source>
        <dbReference type="Proteomes" id="UP001233999"/>
    </source>
</evidence>
<keyword evidence="2" id="KW-1185">Reference proteome</keyword>
<reference evidence="1" key="1">
    <citation type="journal article" date="2023" name="IScience">
        <title>Live-bearing cockroach genome reveals convergent evolutionary mechanisms linked to viviparity in insects and beyond.</title>
        <authorList>
            <person name="Fouks B."/>
            <person name="Harrison M.C."/>
            <person name="Mikhailova A.A."/>
            <person name="Marchal E."/>
            <person name="English S."/>
            <person name="Carruthers M."/>
            <person name="Jennings E.C."/>
            <person name="Chiamaka E.L."/>
            <person name="Frigard R.A."/>
            <person name="Pippel M."/>
            <person name="Attardo G.M."/>
            <person name="Benoit J.B."/>
            <person name="Bornberg-Bauer E."/>
            <person name="Tobe S.S."/>
        </authorList>
    </citation>
    <scope>NUCLEOTIDE SEQUENCE</scope>
    <source>
        <strain evidence="1">Stay&amp;Tobe</strain>
    </source>
</reference>
<comment type="caution">
    <text evidence="1">The sequence shown here is derived from an EMBL/GenBank/DDBJ whole genome shotgun (WGS) entry which is preliminary data.</text>
</comment>
<proteinExistence type="predicted"/>
<name>A0AAD8A4W8_DIPPU</name>
<dbReference type="Proteomes" id="UP001233999">
    <property type="component" value="Unassembled WGS sequence"/>
</dbReference>
<gene>
    <name evidence="1" type="ORF">L9F63_001301</name>
</gene>
<sequence>LVNIRKKKRLDYRLYVALPASLMEEFHLAAPNGSQGFQYSVEKVFYPHVSVEALPDVFHLLSHECMNDDMQEYCETESFYTSPAQIFL</sequence>
<protein>
    <submittedName>
        <fullName evidence="1">Uncharacterized protein</fullName>
    </submittedName>
</protein>
<organism evidence="1 2">
    <name type="scientific">Diploptera punctata</name>
    <name type="common">Pacific beetle cockroach</name>
    <dbReference type="NCBI Taxonomy" id="6984"/>
    <lineage>
        <taxon>Eukaryota</taxon>
        <taxon>Metazoa</taxon>
        <taxon>Ecdysozoa</taxon>
        <taxon>Arthropoda</taxon>
        <taxon>Hexapoda</taxon>
        <taxon>Insecta</taxon>
        <taxon>Pterygota</taxon>
        <taxon>Neoptera</taxon>
        <taxon>Polyneoptera</taxon>
        <taxon>Dictyoptera</taxon>
        <taxon>Blattodea</taxon>
        <taxon>Blaberoidea</taxon>
        <taxon>Blaberidae</taxon>
        <taxon>Diplopterinae</taxon>
        <taxon>Diploptera</taxon>
    </lineage>
</organism>